<evidence type="ECO:0000313" key="5">
    <source>
        <dbReference type="EMBL" id="RGU20153.1"/>
    </source>
</evidence>
<dbReference type="Proteomes" id="UP000283765">
    <property type="component" value="Unassembled WGS sequence"/>
</dbReference>
<dbReference type="OrthoDB" id="1955813at2"/>
<keyword evidence="1" id="KW-1133">Transmembrane helix</keyword>
<evidence type="ECO:0000313" key="14">
    <source>
        <dbReference type="Proteomes" id="UP000479563"/>
    </source>
</evidence>
<evidence type="ECO:0000313" key="11">
    <source>
        <dbReference type="Proteomes" id="UP000283721"/>
    </source>
</evidence>
<evidence type="ECO:0000259" key="2">
    <source>
        <dbReference type="Pfam" id="PF14285"/>
    </source>
</evidence>
<sequence length="316" mass="36137">MRKGDDMDMNWQTMLHEAANASFEKDIEVRSAADNDAYSCVDLPKAKIRELSEKILHLPHQGIVLLFSRYCFRLSPQETEKFFQMKNAKGRFRFYRELLSTSMGLSSEQVISDASLNRACKIAMKDYLRTELKEDAAVSSTGKSRTHIVFRRFGKAVAVAAITITLLFSTAMVTNAKIREKVIAWIVETFEKYSIFELQSDGENTKPDLQSYKPTYLPDGAELKNTVEQPEMLAYEYAINESSYFNILLSKSDTRIYADAENTEIESFDKDGVIGYYFKKDDLNYICYERDGDFFSIYGSIDMDELIKIAAGITTE</sequence>
<evidence type="ECO:0000313" key="3">
    <source>
        <dbReference type="EMBL" id="MSC59943.1"/>
    </source>
</evidence>
<dbReference type="Proteomes" id="UP000286104">
    <property type="component" value="Unassembled WGS sequence"/>
</dbReference>
<evidence type="ECO:0000313" key="9">
    <source>
        <dbReference type="Proteomes" id="UP000261052"/>
    </source>
</evidence>
<evidence type="ECO:0000313" key="4">
    <source>
        <dbReference type="EMBL" id="RGK42036.1"/>
    </source>
</evidence>
<reference evidence="3 14" key="2">
    <citation type="journal article" date="2019" name="Nat. Med.">
        <title>A library of human gut bacterial isolates paired with longitudinal multiomics data enables mechanistic microbiome research.</title>
        <authorList>
            <person name="Poyet M."/>
            <person name="Groussin M."/>
            <person name="Gibbons S.M."/>
            <person name="Avila-Pacheco J."/>
            <person name="Jiang X."/>
            <person name="Kearney S.M."/>
            <person name="Perrotta A.R."/>
            <person name="Berdy B."/>
            <person name="Zhao S."/>
            <person name="Lieberman T.D."/>
            <person name="Swanson P.K."/>
            <person name="Smith M."/>
            <person name="Roesemann S."/>
            <person name="Alexander J.E."/>
            <person name="Rich S.A."/>
            <person name="Livny J."/>
            <person name="Vlamakis H."/>
            <person name="Clish C."/>
            <person name="Bullock K."/>
            <person name="Deik A."/>
            <person name="Scott J."/>
            <person name="Pierce K.A."/>
            <person name="Xavier R.J."/>
            <person name="Alm E.J."/>
        </authorList>
    </citation>
    <scope>NUCLEOTIDE SEQUENCE [LARGE SCALE GENOMIC DNA]</scope>
    <source>
        <strain evidence="3 14">BIOML-A11</strain>
    </source>
</reference>
<accession>A0A3E4LXG6</accession>
<comment type="caution">
    <text evidence="4">The sequence shown here is derived from an EMBL/GenBank/DDBJ whole genome shotgun (WGS) entry which is preliminary data.</text>
</comment>
<evidence type="ECO:0000313" key="10">
    <source>
        <dbReference type="Proteomes" id="UP000283501"/>
    </source>
</evidence>
<evidence type="ECO:0000313" key="6">
    <source>
        <dbReference type="EMBL" id="RGZ88403.1"/>
    </source>
</evidence>
<evidence type="ECO:0000313" key="8">
    <source>
        <dbReference type="EMBL" id="RHF07000.1"/>
    </source>
</evidence>
<feature type="domain" description="DUF4367" evidence="2">
    <location>
        <begin position="212"/>
        <end position="313"/>
    </location>
</feature>
<keyword evidence="1" id="KW-0472">Membrane</keyword>
<dbReference type="EMBL" id="QSHU01000029">
    <property type="protein sequence ID" value="RHC35310.1"/>
    <property type="molecule type" value="Genomic_DNA"/>
</dbReference>
<dbReference type="Proteomes" id="UP000261052">
    <property type="component" value="Unassembled WGS sequence"/>
</dbReference>
<reference evidence="9 10" key="1">
    <citation type="submission" date="2018-08" db="EMBL/GenBank/DDBJ databases">
        <title>A genome reference for cultivated species of the human gut microbiota.</title>
        <authorList>
            <person name="Zou Y."/>
            <person name="Xue W."/>
            <person name="Luo G."/>
        </authorList>
    </citation>
    <scope>NUCLEOTIDE SEQUENCE [LARGE SCALE GENOMIC DNA]</scope>
    <source>
        <strain evidence="5 12">AF17-27</strain>
        <strain evidence="8 10">AM26-2LB</strain>
        <strain evidence="7 13">AM36-3AA</strain>
        <strain evidence="6 11">AM47-6BH</strain>
        <strain evidence="4 9">TF11-15AC</strain>
    </source>
</reference>
<gene>
    <name evidence="8" type="ORF">DW703_03275</name>
    <name evidence="7" type="ORF">DW848_15005</name>
    <name evidence="6" type="ORF">DW967_15045</name>
    <name evidence="5" type="ORF">DWW89_14210</name>
    <name evidence="4" type="ORF">DXD13_10240</name>
    <name evidence="3" type="ORF">GKE07_06940</name>
</gene>
<proteinExistence type="predicted"/>
<evidence type="ECO:0000313" key="12">
    <source>
        <dbReference type="Proteomes" id="UP000283765"/>
    </source>
</evidence>
<dbReference type="EMBL" id="QRXR01000031">
    <property type="protein sequence ID" value="RGU20153.1"/>
    <property type="molecule type" value="Genomic_DNA"/>
</dbReference>
<dbReference type="EMBL" id="QSQP01000012">
    <property type="protein sequence ID" value="RGK42036.1"/>
    <property type="molecule type" value="Genomic_DNA"/>
</dbReference>
<dbReference type="EMBL" id="WKQP01000009">
    <property type="protein sequence ID" value="MSC59943.1"/>
    <property type="molecule type" value="Genomic_DNA"/>
</dbReference>
<organism evidence="4 9">
    <name type="scientific">Agathobacter rectalis</name>
    <dbReference type="NCBI Taxonomy" id="39491"/>
    <lineage>
        <taxon>Bacteria</taxon>
        <taxon>Bacillati</taxon>
        <taxon>Bacillota</taxon>
        <taxon>Clostridia</taxon>
        <taxon>Lachnospirales</taxon>
        <taxon>Lachnospiraceae</taxon>
        <taxon>Agathobacter</taxon>
    </lineage>
</organism>
<dbReference type="InterPro" id="IPR025377">
    <property type="entry name" value="DUF4367"/>
</dbReference>
<protein>
    <submittedName>
        <fullName evidence="4">DUF4367 domain-containing protein</fullName>
    </submittedName>
</protein>
<name>A0A3E4LXG6_9FIRM</name>
<dbReference type="EMBL" id="QSKY01000003">
    <property type="protein sequence ID" value="RHF07000.1"/>
    <property type="molecule type" value="Genomic_DNA"/>
</dbReference>
<feature type="transmembrane region" description="Helical" evidence="1">
    <location>
        <begin position="153"/>
        <end position="173"/>
    </location>
</feature>
<dbReference type="EMBL" id="QSES01000038">
    <property type="protein sequence ID" value="RGZ88403.1"/>
    <property type="molecule type" value="Genomic_DNA"/>
</dbReference>
<dbReference type="AlphaFoldDB" id="A0A3E4LXG6"/>
<dbReference type="Proteomes" id="UP000479563">
    <property type="component" value="Unassembled WGS sequence"/>
</dbReference>
<dbReference type="Proteomes" id="UP000283501">
    <property type="component" value="Unassembled WGS sequence"/>
</dbReference>
<evidence type="ECO:0000313" key="7">
    <source>
        <dbReference type="EMBL" id="RHC35310.1"/>
    </source>
</evidence>
<evidence type="ECO:0000313" key="13">
    <source>
        <dbReference type="Proteomes" id="UP000286104"/>
    </source>
</evidence>
<dbReference type="Proteomes" id="UP000283721">
    <property type="component" value="Unassembled WGS sequence"/>
</dbReference>
<dbReference type="Pfam" id="PF14285">
    <property type="entry name" value="DUF4367"/>
    <property type="match status" value="1"/>
</dbReference>
<evidence type="ECO:0000256" key="1">
    <source>
        <dbReference type="SAM" id="Phobius"/>
    </source>
</evidence>
<keyword evidence="1" id="KW-0812">Transmembrane</keyword>